<dbReference type="GeneID" id="41960200"/>
<dbReference type="Gene3D" id="2.70.150.10">
    <property type="entry name" value="Calcium-transporting ATPase, cytoplasmic transduction domain A"/>
    <property type="match status" value="1"/>
</dbReference>
<dbReference type="InterPro" id="IPR018303">
    <property type="entry name" value="ATPase_P-typ_P_site"/>
</dbReference>
<dbReference type="SMART" id="SM00831">
    <property type="entry name" value="Cation_ATPase_N"/>
    <property type="match status" value="1"/>
</dbReference>
<dbReference type="Pfam" id="PF13246">
    <property type="entry name" value="Cation_ATPase"/>
    <property type="match status" value="1"/>
</dbReference>
<keyword evidence="10" id="KW-0460">Magnesium</keyword>
<dbReference type="GO" id="GO:0008554">
    <property type="term" value="F:P-type sodium transporter activity"/>
    <property type="evidence" value="ECO:0007669"/>
    <property type="project" value="UniProtKB-EC"/>
</dbReference>
<name>A0A6P8B5G0_PYRGI</name>
<dbReference type="InterPro" id="IPR023214">
    <property type="entry name" value="HAD_sf"/>
</dbReference>
<evidence type="ECO:0000256" key="21">
    <source>
        <dbReference type="ARBA" id="ARBA00049499"/>
    </source>
</evidence>
<dbReference type="InterPro" id="IPR044492">
    <property type="entry name" value="P_typ_ATPase_HD_dom"/>
</dbReference>
<evidence type="ECO:0000256" key="17">
    <source>
        <dbReference type="ARBA" id="ARBA00023201"/>
    </source>
</evidence>
<dbReference type="Pfam" id="PF00122">
    <property type="entry name" value="E1-E2_ATPase"/>
    <property type="match status" value="1"/>
</dbReference>
<dbReference type="GO" id="GO:0005886">
    <property type="term" value="C:plasma membrane"/>
    <property type="evidence" value="ECO:0007669"/>
    <property type="project" value="UniProtKB-SubCell"/>
</dbReference>
<dbReference type="Gene3D" id="3.40.1110.10">
    <property type="entry name" value="Calcium-transporting ATPase, cytoplasmic domain N"/>
    <property type="match status" value="1"/>
</dbReference>
<keyword evidence="8" id="KW-0547">Nucleotide-binding</keyword>
<keyword evidence="13 23" id="KW-1133">Transmembrane helix</keyword>
<dbReference type="InterPro" id="IPR004014">
    <property type="entry name" value="ATPase_P-typ_cation-transptr_N"/>
</dbReference>
<dbReference type="SUPFAM" id="SSF81660">
    <property type="entry name" value="Metal cation-transporting ATPase, ATP-binding domain N"/>
    <property type="match status" value="1"/>
</dbReference>
<dbReference type="InterPro" id="IPR006414">
    <property type="entry name" value="P-type_ATPase_IID"/>
</dbReference>
<feature type="transmembrane region" description="Helical" evidence="23">
    <location>
        <begin position="73"/>
        <end position="93"/>
    </location>
</feature>
<evidence type="ECO:0000256" key="12">
    <source>
        <dbReference type="ARBA" id="ARBA00022967"/>
    </source>
</evidence>
<reference evidence="26" key="3">
    <citation type="submission" date="2025-08" db="UniProtKB">
        <authorList>
            <consortium name="RefSeq"/>
        </authorList>
    </citation>
    <scope>IDENTIFICATION</scope>
    <source>
        <strain evidence="26">NI907</strain>
    </source>
</reference>
<feature type="transmembrane region" description="Helical" evidence="23">
    <location>
        <begin position="973"/>
        <end position="993"/>
    </location>
</feature>
<evidence type="ECO:0000256" key="18">
    <source>
        <dbReference type="ARBA" id="ARBA00035017"/>
    </source>
</evidence>
<dbReference type="FunFam" id="3.40.50.1000:FF:000047">
    <property type="entry name" value="Sodium P-type ATPase"/>
    <property type="match status" value="1"/>
</dbReference>
<evidence type="ECO:0000256" key="1">
    <source>
        <dbReference type="ARBA" id="ARBA00001946"/>
    </source>
</evidence>
<dbReference type="GO" id="GO:0006813">
    <property type="term" value="P:potassium ion transport"/>
    <property type="evidence" value="ECO:0007669"/>
    <property type="project" value="UniProtKB-KW"/>
</dbReference>
<reference evidence="26" key="2">
    <citation type="submission" date="2019-10" db="EMBL/GenBank/DDBJ databases">
        <authorList>
            <consortium name="NCBI Genome Project"/>
        </authorList>
    </citation>
    <scope>NUCLEOTIDE SEQUENCE</scope>
    <source>
        <strain evidence="26">NI907</strain>
    </source>
</reference>
<evidence type="ECO:0000256" key="4">
    <source>
        <dbReference type="ARBA" id="ARBA00022475"/>
    </source>
</evidence>
<dbReference type="FunFam" id="3.40.50.1000:FF:000001">
    <property type="entry name" value="Phospholipid-transporting ATPase IC"/>
    <property type="match status" value="1"/>
</dbReference>
<dbReference type="SUPFAM" id="SSF56784">
    <property type="entry name" value="HAD-like"/>
    <property type="match status" value="1"/>
</dbReference>
<accession>A0A6P8B5G0</accession>
<dbReference type="GO" id="GO:0005524">
    <property type="term" value="F:ATP binding"/>
    <property type="evidence" value="ECO:0007669"/>
    <property type="project" value="UniProtKB-KW"/>
</dbReference>
<proteinExistence type="inferred from homology"/>
<dbReference type="InterPro" id="IPR023299">
    <property type="entry name" value="ATPase_P-typ_cyto_dom_N"/>
</dbReference>
<evidence type="ECO:0000256" key="16">
    <source>
        <dbReference type="ARBA" id="ARBA00023136"/>
    </source>
</evidence>
<dbReference type="SUPFAM" id="SSF81665">
    <property type="entry name" value="Calcium ATPase, transmembrane domain M"/>
    <property type="match status" value="1"/>
</dbReference>
<comment type="catalytic activity">
    <reaction evidence="21">
        <text>Na(+)(in) + ATP + H2O = Na(+)(out) + ADP + phosphate + H(+)</text>
        <dbReference type="Rhea" id="RHEA:14633"/>
        <dbReference type="ChEBI" id="CHEBI:15377"/>
        <dbReference type="ChEBI" id="CHEBI:15378"/>
        <dbReference type="ChEBI" id="CHEBI:29101"/>
        <dbReference type="ChEBI" id="CHEBI:30616"/>
        <dbReference type="ChEBI" id="CHEBI:43474"/>
        <dbReference type="ChEBI" id="CHEBI:456216"/>
        <dbReference type="EC" id="7.2.2.3"/>
    </reaction>
    <physiologicalReaction direction="left-to-right" evidence="21">
        <dbReference type="Rhea" id="RHEA:14634"/>
    </physiologicalReaction>
</comment>
<dbReference type="PRINTS" id="PR00119">
    <property type="entry name" value="CATATPASE"/>
</dbReference>
<comment type="subcellular location">
    <subcellularLocation>
        <location evidence="2">Cell membrane</location>
        <topology evidence="2">Multi-pass membrane protein</topology>
    </subcellularLocation>
</comment>
<keyword evidence="16 23" id="KW-0472">Membrane</keyword>
<evidence type="ECO:0000259" key="24">
    <source>
        <dbReference type="SMART" id="SM00831"/>
    </source>
</evidence>
<feature type="domain" description="Cation-transporting P-type ATPase N-terminal" evidence="24">
    <location>
        <begin position="24"/>
        <end position="98"/>
    </location>
</feature>
<keyword evidence="3" id="KW-0813">Transport</keyword>
<keyword evidence="14" id="KW-0915">Sodium</keyword>
<keyword evidence="12" id="KW-1278">Translocase</keyword>
<evidence type="ECO:0000256" key="22">
    <source>
        <dbReference type="SAM" id="MobiDB-lite"/>
    </source>
</evidence>
<keyword evidence="17" id="KW-0739">Sodium transport</keyword>
<evidence type="ECO:0000256" key="19">
    <source>
        <dbReference type="ARBA" id="ARBA00035029"/>
    </source>
</evidence>
<evidence type="ECO:0000256" key="5">
    <source>
        <dbReference type="ARBA" id="ARBA00022538"/>
    </source>
</evidence>
<reference evidence="25 26" key="1">
    <citation type="journal article" date="2019" name="Mol. Biol. Evol.">
        <title>Blast fungal genomes show frequent chromosomal changes, gene gains and losses, and effector gene turnover.</title>
        <authorList>
            <person name="Gomez Luciano L.B."/>
            <person name="Jason Tsai I."/>
            <person name="Chuma I."/>
            <person name="Tosa Y."/>
            <person name="Chen Y.H."/>
            <person name="Li J.Y."/>
            <person name="Li M.Y."/>
            <person name="Jade Lu M.Y."/>
            <person name="Nakayashiki H."/>
            <person name="Li W.H."/>
        </authorList>
    </citation>
    <scope>NUCLEOTIDE SEQUENCE [LARGE SCALE GENOMIC DNA]</scope>
    <source>
        <strain evidence="25 26">NI907</strain>
    </source>
</reference>
<dbReference type="Proteomes" id="UP000515153">
    <property type="component" value="Chromosome I"/>
</dbReference>
<dbReference type="SUPFAM" id="SSF81653">
    <property type="entry name" value="Calcium ATPase, transduction domain A"/>
    <property type="match status" value="1"/>
</dbReference>
<evidence type="ECO:0000313" key="26">
    <source>
        <dbReference type="RefSeq" id="XP_030982466.1"/>
    </source>
</evidence>
<dbReference type="KEGG" id="pgri:PgNI_05257"/>
<dbReference type="PROSITE" id="PS00154">
    <property type="entry name" value="ATPASE_E1_E2"/>
    <property type="match status" value="1"/>
</dbReference>
<dbReference type="InterPro" id="IPR023298">
    <property type="entry name" value="ATPase_P-typ_TM_dom_sf"/>
</dbReference>
<organism evidence="25 26">
    <name type="scientific">Pyricularia grisea</name>
    <name type="common">Crabgrass-specific blast fungus</name>
    <name type="synonym">Magnaporthe grisea</name>
    <dbReference type="NCBI Taxonomy" id="148305"/>
    <lineage>
        <taxon>Eukaryota</taxon>
        <taxon>Fungi</taxon>
        <taxon>Dikarya</taxon>
        <taxon>Ascomycota</taxon>
        <taxon>Pezizomycotina</taxon>
        <taxon>Sordariomycetes</taxon>
        <taxon>Sordariomycetidae</taxon>
        <taxon>Magnaporthales</taxon>
        <taxon>Pyriculariaceae</taxon>
        <taxon>Pyricularia</taxon>
    </lineage>
</organism>
<keyword evidence="5" id="KW-0633">Potassium transport</keyword>
<keyword evidence="6 23" id="KW-0812">Transmembrane</keyword>
<evidence type="ECO:0000256" key="3">
    <source>
        <dbReference type="ARBA" id="ARBA00022448"/>
    </source>
</evidence>
<evidence type="ECO:0000256" key="20">
    <source>
        <dbReference type="ARBA" id="ARBA00048599"/>
    </source>
</evidence>
<dbReference type="RefSeq" id="XP_030982466.1">
    <property type="nucleotide sequence ID" value="XM_031125291.1"/>
</dbReference>
<evidence type="ECO:0000313" key="25">
    <source>
        <dbReference type="Proteomes" id="UP000515153"/>
    </source>
</evidence>
<evidence type="ECO:0000256" key="8">
    <source>
        <dbReference type="ARBA" id="ARBA00022741"/>
    </source>
</evidence>
<dbReference type="SFLD" id="SFLDS00003">
    <property type="entry name" value="Haloacid_Dehalogenase"/>
    <property type="match status" value="1"/>
</dbReference>
<dbReference type="FunFam" id="1.20.1110.10:FF:000020">
    <property type="entry name" value="Sodium ion P-type ATPase"/>
    <property type="match status" value="1"/>
</dbReference>
<evidence type="ECO:0000256" key="13">
    <source>
        <dbReference type="ARBA" id="ARBA00022989"/>
    </source>
</evidence>
<sequence>MGKKKSDDAVVRVSGQSNEPLSRPIHALTIEQFLQEIKGDAEDGLTPDEARKRLEQYGNNDFGEGEGVSPLKIFIAQIANAMTLVVLILAMGASFGIESWIEGAVIGAVILLNIVVGFWQEFKAAKTLDSLRSLSSPTARVIRDGANITIPTAEIVPGDMVELKTGDTIPADTRLIEAVNFETDEALLTGESLPVRKEVDRVFDDETGPGDRLNVAYSSSTVTKGRARGIVFATGLATEIGMIAAALRDKKSKRRPVKRKEDGSASPLRHAQAWTLTFSDMVGRFLGVNVGTPLQRKLSQLAVILFFVAIVCTIIVLAANFFRPRQEVIIYAVATGVSMLPASLVVVLTITMAAGTKRMVQRNVIVRNLKSLEALGGVTNICSDKTGTLTQGKMVVRKSWVPGRGTYSVGTTSEPFNPTVGDLSLNSKEPREIPSGQKDTGSAAFDAVKATEDPTLRTYLNIASLANLANVHKTGDQWHARGDPTEIAIQVYASRFNWNRLRLAGGDKPEWRQVTEFPFDSDTKKMSVIFQHIATHDLHVFTKGAVERVISSCETIAIGGDQGAEPNIVSITDDHVADIMKNMEAMARMGLRVLAFASREDVREITEKEQPERSEFEAHLTFRGLIGLYDPPRPESAESVLLCQQAGISVHMLTGDHPETARAIAIEVGILPKTHMAGISERTAKTMVMAASEFDKLTDDEVDALPNLPLVVARCAPNTKVRMISALHRRGKFVAMTGDGVNDSPSLKSADVGIAMGQAGSDVAKEAADIVLTDDNFASILNAVEEGRRMFDNIQKFILHVLAENIAQACTLLVGLVFKDHTGISVFPLAPVEVLWVIMVTSGLPDMGLGFELASPDILTRPPQNLKIGVFTPELLLDMTVYGLWMSACCLSAFVVVVYGFGNGELGDNCNTQYSPQCELVFRARATTFACLTWFALFLAWQVVHPRRSFFNLRSSGGPILTRWIRDVWMNRFLFWAIVVGFVTIFPTMYIPVVNREVFKHDGITWEWAIVVVELILFFAGAESWKWAKRVWLRRRNAKKNPDQDKGDLESRVFGIYLQDSLNHQDEPLRQQEPKGKLPSNEGAGNTSGGSTQEKAQ</sequence>
<dbReference type="EC" id="7.2.2.3" evidence="19"/>
<feature type="transmembrane region" description="Helical" evidence="23">
    <location>
        <begin position="227"/>
        <end position="247"/>
    </location>
</feature>
<dbReference type="PANTHER" id="PTHR42861">
    <property type="entry name" value="CALCIUM-TRANSPORTING ATPASE"/>
    <property type="match status" value="1"/>
</dbReference>
<feature type="region of interest" description="Disordered" evidence="22">
    <location>
        <begin position="1068"/>
        <end position="1097"/>
    </location>
</feature>
<dbReference type="Pfam" id="PF00689">
    <property type="entry name" value="Cation_ATPase_C"/>
    <property type="match status" value="1"/>
</dbReference>
<keyword evidence="15" id="KW-0406">Ion transport</keyword>
<dbReference type="SFLD" id="SFLDF00027">
    <property type="entry name" value="p-type_atpase"/>
    <property type="match status" value="1"/>
</dbReference>
<dbReference type="GO" id="GO:0046872">
    <property type="term" value="F:metal ion binding"/>
    <property type="evidence" value="ECO:0007669"/>
    <property type="project" value="UniProtKB-KW"/>
</dbReference>
<keyword evidence="7" id="KW-0479">Metal-binding</keyword>
<dbReference type="InterPro" id="IPR001757">
    <property type="entry name" value="P_typ_ATPase"/>
</dbReference>
<evidence type="ECO:0000256" key="9">
    <source>
        <dbReference type="ARBA" id="ARBA00022840"/>
    </source>
</evidence>
<dbReference type="NCBIfam" id="TIGR01523">
    <property type="entry name" value="ATPase-IID_K-Na"/>
    <property type="match status" value="1"/>
</dbReference>
<evidence type="ECO:0000256" key="11">
    <source>
        <dbReference type="ARBA" id="ARBA00022958"/>
    </source>
</evidence>
<evidence type="ECO:0000256" key="14">
    <source>
        <dbReference type="ARBA" id="ARBA00023053"/>
    </source>
</evidence>
<protein>
    <recommendedName>
        <fullName evidence="19">P-type Na(+) transporter</fullName>
        <ecNumber evidence="19">7.2.2.3</ecNumber>
    </recommendedName>
</protein>
<evidence type="ECO:0000256" key="7">
    <source>
        <dbReference type="ARBA" id="ARBA00022723"/>
    </source>
</evidence>
<keyword evidence="25" id="KW-1185">Reference proteome</keyword>
<dbReference type="Gene3D" id="3.40.50.1000">
    <property type="entry name" value="HAD superfamily/HAD-like"/>
    <property type="match status" value="1"/>
</dbReference>
<keyword evidence="11" id="KW-0630">Potassium</keyword>
<comment type="similarity">
    <text evidence="18">Belongs to the cation transport ATPase (P-type) (TC 3.A.3) family. Type IID subfamily.</text>
</comment>
<dbReference type="AlphaFoldDB" id="A0A6P8B5G0"/>
<evidence type="ECO:0000256" key="10">
    <source>
        <dbReference type="ARBA" id="ARBA00022842"/>
    </source>
</evidence>
<evidence type="ECO:0000256" key="6">
    <source>
        <dbReference type="ARBA" id="ARBA00022692"/>
    </source>
</evidence>
<evidence type="ECO:0000256" key="15">
    <source>
        <dbReference type="ARBA" id="ARBA00023065"/>
    </source>
</evidence>
<dbReference type="GO" id="GO:0016887">
    <property type="term" value="F:ATP hydrolysis activity"/>
    <property type="evidence" value="ECO:0007669"/>
    <property type="project" value="InterPro"/>
</dbReference>
<evidence type="ECO:0000256" key="23">
    <source>
        <dbReference type="SAM" id="Phobius"/>
    </source>
</evidence>
<feature type="transmembrane region" description="Helical" evidence="23">
    <location>
        <begin position="328"/>
        <end position="353"/>
    </location>
</feature>
<dbReference type="InterPro" id="IPR036412">
    <property type="entry name" value="HAD-like_sf"/>
</dbReference>
<dbReference type="InterPro" id="IPR059000">
    <property type="entry name" value="ATPase_P-type_domA"/>
</dbReference>
<gene>
    <name evidence="26" type="ORF">PgNI_05257</name>
</gene>
<dbReference type="Gene3D" id="1.20.1110.10">
    <property type="entry name" value="Calcium-transporting ATPase, transmembrane domain"/>
    <property type="match status" value="2"/>
</dbReference>
<keyword evidence="4" id="KW-1003">Cell membrane</keyword>
<evidence type="ECO:0000256" key="2">
    <source>
        <dbReference type="ARBA" id="ARBA00004651"/>
    </source>
</evidence>
<dbReference type="NCBIfam" id="TIGR01494">
    <property type="entry name" value="ATPase_P-type"/>
    <property type="match status" value="2"/>
</dbReference>
<feature type="transmembrane region" description="Helical" evidence="23">
    <location>
        <begin position="1005"/>
        <end position="1025"/>
    </location>
</feature>
<dbReference type="InterPro" id="IPR008250">
    <property type="entry name" value="ATPase_P-typ_transduc_dom_A_sf"/>
</dbReference>
<dbReference type="FunFam" id="3.40.1110.10:FF:000039">
    <property type="entry name" value="Sodium P-type ATPase"/>
    <property type="match status" value="1"/>
</dbReference>
<dbReference type="FunFam" id="1.20.1110.10:FF:000015">
    <property type="entry name" value="Sodium ion P-type ATPase"/>
    <property type="match status" value="1"/>
</dbReference>
<feature type="compositionally biased region" description="Polar residues" evidence="22">
    <location>
        <begin position="1083"/>
        <end position="1097"/>
    </location>
</feature>
<comment type="cofactor">
    <cofactor evidence="1">
        <name>Mg(2+)</name>
        <dbReference type="ChEBI" id="CHEBI:18420"/>
    </cofactor>
</comment>
<feature type="transmembrane region" description="Helical" evidence="23">
    <location>
        <begin position="100"/>
        <end position="119"/>
    </location>
</feature>
<comment type="catalytic activity">
    <reaction evidence="20">
        <text>K(+)(in) + ATP + H2O = K(+)(out) + ADP + phosphate + H(+)</text>
        <dbReference type="Rhea" id="RHEA:75815"/>
        <dbReference type="ChEBI" id="CHEBI:15377"/>
        <dbReference type="ChEBI" id="CHEBI:15378"/>
        <dbReference type="ChEBI" id="CHEBI:29103"/>
        <dbReference type="ChEBI" id="CHEBI:30616"/>
        <dbReference type="ChEBI" id="CHEBI:43474"/>
        <dbReference type="ChEBI" id="CHEBI:456216"/>
    </reaction>
</comment>
<feature type="transmembrane region" description="Helical" evidence="23">
    <location>
        <begin position="301"/>
        <end position="322"/>
    </location>
</feature>
<dbReference type="InterPro" id="IPR006068">
    <property type="entry name" value="ATPase_P-typ_cation-transptr_C"/>
</dbReference>
<dbReference type="SFLD" id="SFLDG00002">
    <property type="entry name" value="C1.7:_P-type_atpase_like"/>
    <property type="match status" value="1"/>
</dbReference>
<dbReference type="Pfam" id="PF08282">
    <property type="entry name" value="Hydrolase_3"/>
    <property type="match status" value="1"/>
</dbReference>
<feature type="transmembrane region" description="Helical" evidence="23">
    <location>
        <begin position="875"/>
        <end position="902"/>
    </location>
</feature>
<dbReference type="Pfam" id="PF00690">
    <property type="entry name" value="Cation_ATPase_N"/>
    <property type="match status" value="1"/>
</dbReference>
<keyword evidence="9" id="KW-0067">ATP-binding</keyword>